<evidence type="ECO:0000313" key="4">
    <source>
        <dbReference type="Ensembl" id="ENSMICP00000047285.1"/>
    </source>
</evidence>
<organism evidence="4 5">
    <name type="scientific">Microcebus murinus</name>
    <name type="common">Gray mouse lemur</name>
    <name type="synonym">Lemur murinus</name>
    <dbReference type="NCBI Taxonomy" id="30608"/>
    <lineage>
        <taxon>Eukaryota</taxon>
        <taxon>Metazoa</taxon>
        <taxon>Chordata</taxon>
        <taxon>Craniata</taxon>
        <taxon>Vertebrata</taxon>
        <taxon>Euteleostomi</taxon>
        <taxon>Mammalia</taxon>
        <taxon>Eutheria</taxon>
        <taxon>Euarchontoglires</taxon>
        <taxon>Primates</taxon>
        <taxon>Strepsirrhini</taxon>
        <taxon>Lemuriformes</taxon>
        <taxon>Cheirogaleidae</taxon>
        <taxon>Microcebus</taxon>
    </lineage>
</organism>
<dbReference type="Pfam" id="PF16564">
    <property type="entry name" value="MBDa"/>
    <property type="match status" value="1"/>
</dbReference>
<evidence type="ECO:0000259" key="2">
    <source>
        <dbReference type="Pfam" id="PF14048"/>
    </source>
</evidence>
<evidence type="ECO:0000256" key="1">
    <source>
        <dbReference type="SAM" id="MobiDB-lite"/>
    </source>
</evidence>
<proteinExistence type="predicted"/>
<dbReference type="GeneTree" id="ENSGT00950000183005"/>
<protein>
    <recommendedName>
        <fullName evidence="6">Methyl-CpG-binding domain protein 3-like 3</fullName>
    </recommendedName>
</protein>
<feature type="region of interest" description="Disordered" evidence="1">
    <location>
        <begin position="170"/>
        <end position="212"/>
    </location>
</feature>
<evidence type="ECO:0008006" key="6">
    <source>
        <dbReference type="Google" id="ProtNLM"/>
    </source>
</evidence>
<name>A0A8C5Y6Z4_MICMU</name>
<dbReference type="GO" id="GO:0005634">
    <property type="term" value="C:nucleus"/>
    <property type="evidence" value="ECO:0007669"/>
    <property type="project" value="UniProtKB-ARBA"/>
</dbReference>
<feature type="domain" description="Methyl-CpG-binding" evidence="3">
    <location>
        <begin position="28"/>
        <end position="98"/>
    </location>
</feature>
<gene>
    <name evidence="4" type="primary">LOC105869700</name>
</gene>
<dbReference type="AlphaFoldDB" id="A0A8C5Y6Z4"/>
<dbReference type="InterPro" id="IPR032343">
    <property type="entry name" value="MBD2/MBD3_p55-bd"/>
</dbReference>
<feature type="domain" description="Methyl-CpG binding protein 2/3 C-terminal" evidence="2">
    <location>
        <begin position="103"/>
        <end position="182"/>
    </location>
</feature>
<dbReference type="Ensembl" id="ENSMICT00000062780.1">
    <property type="protein sequence ID" value="ENSMICP00000047285.1"/>
    <property type="gene ID" value="ENSMICG00000042948.1"/>
</dbReference>
<reference evidence="4" key="1">
    <citation type="submission" date="2016-12" db="EMBL/GenBank/DDBJ databases">
        <title>Mouse lemur reference genome and diversity panel.</title>
        <authorList>
            <person name="Harris R."/>
            <person name="Larsen P."/>
            <person name="Liu Y."/>
            <person name="Hughes D.S."/>
            <person name="Murali S."/>
            <person name="Raveendran M."/>
            <person name="Korchina V."/>
            <person name="Wang M."/>
            <person name="Jhangiani S."/>
            <person name="Bandaranaike D."/>
            <person name="Bellair M."/>
            <person name="Blankenburg K."/>
            <person name="Chao H."/>
            <person name="Dahdouli M."/>
            <person name="Dinh H."/>
            <person name="Doddapaneni H."/>
            <person name="English A."/>
            <person name="Firestine M."/>
            <person name="Gnanaolivu R."/>
            <person name="Gross S."/>
            <person name="Hernandez B."/>
            <person name="Javaid M."/>
            <person name="Jayaseelan J."/>
            <person name="Jones J."/>
            <person name="Khan Z."/>
            <person name="Kovar C."/>
            <person name="Kurapati P."/>
            <person name="Le B."/>
            <person name="Lee S."/>
            <person name="Li M."/>
            <person name="Mathew T."/>
            <person name="Narasimhan A."/>
            <person name="Ngo D."/>
            <person name="Nguyen L."/>
            <person name="Okwuonu G."/>
            <person name="Ongeri F."/>
            <person name="Osuji N."/>
            <person name="Pu L.-L."/>
            <person name="Puazo M."/>
            <person name="Quiroz J."/>
            <person name="Raj R."/>
            <person name="Rajbhandari K."/>
            <person name="Reid J.G."/>
            <person name="Santibanez J."/>
            <person name="Sexton D."/>
            <person name="Skinner E."/>
            <person name="Vee V."/>
            <person name="Weissenberger G."/>
            <person name="Wu Y."/>
            <person name="Xin Y."/>
            <person name="Han Y."/>
            <person name="Campbell C."/>
            <person name="Brown A."/>
            <person name="Sullivan B."/>
            <person name="Shelton J."/>
            <person name="Brown S."/>
            <person name="Dudchenko O."/>
            <person name="Machol I."/>
            <person name="Durand N."/>
            <person name="Shamim M."/>
            <person name="Lieberman A."/>
            <person name="Muzny D.M."/>
            <person name="Richards S."/>
            <person name="Yoder A."/>
            <person name="Worley K.C."/>
            <person name="Rogers J."/>
            <person name="Gibbs R.A."/>
        </authorList>
    </citation>
    <scope>NUCLEOTIDE SEQUENCE [LARGE SCALE GENOMIC DNA]</scope>
</reference>
<keyword evidence="5" id="KW-1185">Reference proteome</keyword>
<sequence length="212" mass="23430">MEEPESPSYPTQPVLGRLRRRMIPPALQKKQEIHVAKARRRRALRSELPVRQTSCIFQQPVTTVRSRPGDQVRRKLGQEHLERPQQLCAYGRLQGLQACDSEGEPCGPLDFSNALRIIAKGIAEQCPGGAGAAGPQDSPGRAPARLHLPPLLPLPSQLVTTADIRRQERRVKKARQRLAEALRADRLAREAERGRSPEGVAETADQNEDAAG</sequence>
<dbReference type="Proteomes" id="UP000694394">
    <property type="component" value="Chromosome 24"/>
</dbReference>
<accession>A0A8C5Y6Z4</accession>
<feature type="compositionally biased region" description="Basic and acidic residues" evidence="1">
    <location>
        <begin position="177"/>
        <end position="196"/>
    </location>
</feature>
<dbReference type="Pfam" id="PF14048">
    <property type="entry name" value="MBD_C"/>
    <property type="match status" value="1"/>
</dbReference>
<evidence type="ECO:0000259" key="3">
    <source>
        <dbReference type="Pfam" id="PF16564"/>
    </source>
</evidence>
<dbReference type="EMBL" id="ABDC03028114">
    <property type="status" value="NOT_ANNOTATED_CDS"/>
    <property type="molecule type" value="Genomic_DNA"/>
</dbReference>
<evidence type="ECO:0000313" key="5">
    <source>
        <dbReference type="Proteomes" id="UP000694394"/>
    </source>
</evidence>
<reference evidence="4" key="2">
    <citation type="submission" date="2025-08" db="UniProtKB">
        <authorList>
            <consortium name="Ensembl"/>
        </authorList>
    </citation>
    <scope>IDENTIFICATION</scope>
</reference>
<dbReference type="InterPro" id="IPR025884">
    <property type="entry name" value="MeCpG-bd_2/3_C_dom"/>
</dbReference>
<reference evidence="4" key="3">
    <citation type="submission" date="2025-09" db="UniProtKB">
        <authorList>
            <consortium name="Ensembl"/>
        </authorList>
    </citation>
    <scope>IDENTIFICATION</scope>
</reference>